<dbReference type="InterPro" id="IPR036513">
    <property type="entry name" value="STAS_dom_sf"/>
</dbReference>
<organism evidence="2 3">
    <name type="scientific">Mycobacterium lentiflavum</name>
    <dbReference type="NCBI Taxonomy" id="141349"/>
    <lineage>
        <taxon>Bacteria</taxon>
        <taxon>Bacillati</taxon>
        <taxon>Actinomycetota</taxon>
        <taxon>Actinomycetes</taxon>
        <taxon>Mycobacteriales</taxon>
        <taxon>Mycobacteriaceae</taxon>
        <taxon>Mycobacterium</taxon>
        <taxon>Mycobacterium simiae complex</taxon>
    </lineage>
</organism>
<dbReference type="SUPFAM" id="SSF52091">
    <property type="entry name" value="SpoIIaa-like"/>
    <property type="match status" value="1"/>
</dbReference>
<dbReference type="InterPro" id="IPR002645">
    <property type="entry name" value="STAS_dom"/>
</dbReference>
<dbReference type="EMBL" id="CP092423">
    <property type="protein sequence ID" value="ULP43164.1"/>
    <property type="molecule type" value="Genomic_DNA"/>
</dbReference>
<protein>
    <submittedName>
        <fullName evidence="2">STAS domain-containing protein</fullName>
    </submittedName>
</protein>
<feature type="domain" description="STAS" evidence="1">
    <location>
        <begin position="47"/>
        <end position="149"/>
    </location>
</feature>
<dbReference type="PROSITE" id="PS50801">
    <property type="entry name" value="STAS"/>
    <property type="match status" value="1"/>
</dbReference>
<accession>A0ABY3UWX3</accession>
<dbReference type="Pfam" id="PF01740">
    <property type="entry name" value="STAS"/>
    <property type="match status" value="1"/>
</dbReference>
<evidence type="ECO:0000259" key="1">
    <source>
        <dbReference type="PROSITE" id="PS50801"/>
    </source>
</evidence>
<name>A0ABY3UWX3_MYCLN</name>
<dbReference type="CDD" id="cd07043">
    <property type="entry name" value="STAS_anti-anti-sigma_factors"/>
    <property type="match status" value="1"/>
</dbReference>
<gene>
    <name evidence="2" type="ORF">MJO58_03945</name>
</gene>
<sequence>MVGIAGGLRTTTEMGAFMTIAMTTARQGSLDCGGAEVRAHCRHLATVVTIRGEIDAVNVDRVSGCVRRFIVGDNPLVLDISAVTHFAGAGFSLLYTFDEDCRRAGVQWTLVAGDGVIEQVVASDGDAAYPIAGSVPEAFGDLADAVVCRRRLTLPLFRKTA</sequence>
<dbReference type="Proteomes" id="UP001055171">
    <property type="component" value="Chromosome"/>
</dbReference>
<proteinExistence type="predicted"/>
<dbReference type="Gene3D" id="3.30.750.24">
    <property type="entry name" value="STAS domain"/>
    <property type="match status" value="1"/>
</dbReference>
<reference evidence="2" key="1">
    <citation type="submission" date="2022-08" db="EMBL/GenBank/DDBJ databases">
        <title>Complete genome sequence of 14 non-tuberculosis mycobacteria type-strains.</title>
        <authorList>
            <person name="Igarashi Y."/>
            <person name="Osugi A."/>
            <person name="Mitarai S."/>
        </authorList>
    </citation>
    <scope>NUCLEOTIDE SEQUENCE</scope>
    <source>
        <strain evidence="2">ATCC 51985</strain>
    </source>
</reference>
<evidence type="ECO:0000313" key="2">
    <source>
        <dbReference type="EMBL" id="ULP43164.1"/>
    </source>
</evidence>
<evidence type="ECO:0000313" key="3">
    <source>
        <dbReference type="Proteomes" id="UP001055171"/>
    </source>
</evidence>
<keyword evidence="3" id="KW-1185">Reference proteome</keyword>